<dbReference type="Pfam" id="PF02576">
    <property type="entry name" value="RimP_N"/>
    <property type="match status" value="1"/>
</dbReference>
<proteinExistence type="inferred from homology"/>
<sequence>MSAVINRHSPQCYGGWPSRAAFFVLVEEARKDHQDRPFHTGLEARLAAIVAPMLEGMGYELVRVAVIGRERPTVQVMIERADGALLALTDCEAVSHALSALLDVEDPMTGAWTLEVSSPGIDRPLTRARDWNRFAGHLARVEMAVAQNGQKRFSGVVLGADAETARLRLEDGAEVALPRAGMRRARLVLTDALIAAAAHPPQIN</sequence>
<evidence type="ECO:0000256" key="2">
    <source>
        <dbReference type="ARBA" id="ARBA00022517"/>
    </source>
</evidence>
<feature type="domain" description="Ribosome maturation factor RimP C-terminal" evidence="5">
    <location>
        <begin position="125"/>
        <end position="190"/>
    </location>
</feature>
<comment type="caution">
    <text evidence="6">The sequence shown here is derived from an EMBL/GenBank/DDBJ whole genome shotgun (WGS) entry which is preliminary data.</text>
</comment>
<dbReference type="SUPFAM" id="SSF74942">
    <property type="entry name" value="YhbC-like, C-terminal domain"/>
    <property type="match status" value="1"/>
</dbReference>
<feature type="domain" description="Ribosome maturation factor RimP N-terminal" evidence="4">
    <location>
        <begin position="49"/>
        <end position="122"/>
    </location>
</feature>
<comment type="subcellular location">
    <subcellularLocation>
        <location evidence="3">Cytoplasm</location>
    </subcellularLocation>
</comment>
<dbReference type="Gene3D" id="3.30.300.70">
    <property type="entry name" value="RimP-like superfamily, N-terminal"/>
    <property type="match status" value="1"/>
</dbReference>
<dbReference type="GO" id="GO:0000028">
    <property type="term" value="P:ribosomal small subunit assembly"/>
    <property type="evidence" value="ECO:0007669"/>
    <property type="project" value="TreeGrafter"/>
</dbReference>
<dbReference type="SUPFAM" id="SSF75420">
    <property type="entry name" value="YhbC-like, N-terminal domain"/>
    <property type="match status" value="1"/>
</dbReference>
<dbReference type="GO" id="GO:0005829">
    <property type="term" value="C:cytosol"/>
    <property type="evidence" value="ECO:0007669"/>
    <property type="project" value="TreeGrafter"/>
</dbReference>
<evidence type="ECO:0000256" key="1">
    <source>
        <dbReference type="ARBA" id="ARBA00022490"/>
    </source>
</evidence>
<reference evidence="6" key="1">
    <citation type="journal article" date="2020" name="mSystems">
        <title>Genome- and Community-Level Interaction Insights into Carbon Utilization and Element Cycling Functions of Hydrothermarchaeota in Hydrothermal Sediment.</title>
        <authorList>
            <person name="Zhou Z."/>
            <person name="Liu Y."/>
            <person name="Xu W."/>
            <person name="Pan J."/>
            <person name="Luo Z.H."/>
            <person name="Li M."/>
        </authorList>
    </citation>
    <scope>NUCLEOTIDE SEQUENCE</scope>
    <source>
        <strain evidence="6">SpSt-997</strain>
    </source>
</reference>
<dbReference type="InterPro" id="IPR035956">
    <property type="entry name" value="RimP_N_sf"/>
</dbReference>
<dbReference type="InterPro" id="IPR028998">
    <property type="entry name" value="RimP_C"/>
</dbReference>
<keyword evidence="2 3" id="KW-0690">Ribosome biogenesis</keyword>
<gene>
    <name evidence="3 6" type="primary">rimP</name>
    <name evidence="6" type="ORF">ENY07_12735</name>
</gene>
<dbReference type="AlphaFoldDB" id="A0A8J4M7S1"/>
<evidence type="ECO:0000313" key="6">
    <source>
        <dbReference type="EMBL" id="HGC44068.1"/>
    </source>
</evidence>
<keyword evidence="1 3" id="KW-0963">Cytoplasm</keyword>
<dbReference type="HAMAP" id="MF_01077">
    <property type="entry name" value="RimP"/>
    <property type="match status" value="1"/>
</dbReference>
<evidence type="ECO:0000259" key="4">
    <source>
        <dbReference type="Pfam" id="PF02576"/>
    </source>
</evidence>
<dbReference type="PANTHER" id="PTHR33867:SF1">
    <property type="entry name" value="RIBOSOME MATURATION FACTOR RIMP"/>
    <property type="match status" value="1"/>
</dbReference>
<accession>A0A8J4M7S1</accession>
<dbReference type="InterPro" id="IPR036847">
    <property type="entry name" value="RimP_C_sf"/>
</dbReference>
<dbReference type="PANTHER" id="PTHR33867">
    <property type="entry name" value="RIBOSOME MATURATION FACTOR RIMP"/>
    <property type="match status" value="1"/>
</dbReference>
<dbReference type="InterPro" id="IPR028989">
    <property type="entry name" value="RimP_N"/>
</dbReference>
<evidence type="ECO:0000256" key="3">
    <source>
        <dbReference type="HAMAP-Rule" id="MF_01077"/>
    </source>
</evidence>
<dbReference type="GO" id="GO:0006412">
    <property type="term" value="P:translation"/>
    <property type="evidence" value="ECO:0007669"/>
    <property type="project" value="TreeGrafter"/>
</dbReference>
<dbReference type="CDD" id="cd01734">
    <property type="entry name" value="YlxS_C"/>
    <property type="match status" value="1"/>
</dbReference>
<comment type="similarity">
    <text evidence="3">Belongs to the RimP family.</text>
</comment>
<dbReference type="EMBL" id="DTQM01000240">
    <property type="protein sequence ID" value="HGC44068.1"/>
    <property type="molecule type" value="Genomic_DNA"/>
</dbReference>
<evidence type="ECO:0000259" key="5">
    <source>
        <dbReference type="Pfam" id="PF17384"/>
    </source>
</evidence>
<dbReference type="NCBIfam" id="NF000932">
    <property type="entry name" value="PRK00092.2-5"/>
    <property type="match status" value="1"/>
</dbReference>
<name>A0A8J4M7S1_9PROT</name>
<organism evidence="6">
    <name type="scientific">Acidicaldus sp</name>
    <dbReference type="NCBI Taxonomy" id="1872105"/>
    <lineage>
        <taxon>Bacteria</taxon>
        <taxon>Pseudomonadati</taxon>
        <taxon>Pseudomonadota</taxon>
        <taxon>Alphaproteobacteria</taxon>
        <taxon>Acetobacterales</taxon>
        <taxon>Acetobacteraceae</taxon>
        <taxon>Acidicaldus</taxon>
    </lineage>
</organism>
<protein>
    <recommendedName>
        <fullName evidence="3">Ribosome maturation factor RimP</fullName>
    </recommendedName>
</protein>
<dbReference type="Pfam" id="PF17384">
    <property type="entry name" value="DUF150_C"/>
    <property type="match status" value="1"/>
</dbReference>
<dbReference type="InterPro" id="IPR003728">
    <property type="entry name" value="Ribosome_maturation_RimP"/>
</dbReference>
<comment type="function">
    <text evidence="3">Required for maturation of 30S ribosomal subunits.</text>
</comment>